<keyword evidence="8" id="KW-0732">Signal</keyword>
<gene>
    <name evidence="9" type="primary">MGST2</name>
    <name evidence="9" type="ORF">AOXY_G144</name>
</gene>
<dbReference type="InterPro" id="IPR001446">
    <property type="entry name" value="5_LipOase_AP"/>
</dbReference>
<evidence type="ECO:0000256" key="6">
    <source>
        <dbReference type="ARBA" id="ARBA00023136"/>
    </source>
</evidence>
<feature type="signal peptide" evidence="8">
    <location>
        <begin position="1"/>
        <end position="16"/>
    </location>
</feature>
<evidence type="ECO:0000256" key="2">
    <source>
        <dbReference type="ARBA" id="ARBA00022692"/>
    </source>
</evidence>
<feature type="chain" id="PRO_5042182657" evidence="8">
    <location>
        <begin position="17"/>
        <end position="146"/>
    </location>
</feature>
<evidence type="ECO:0000256" key="7">
    <source>
        <dbReference type="SAM" id="Phobius"/>
    </source>
</evidence>
<evidence type="ECO:0000256" key="3">
    <source>
        <dbReference type="ARBA" id="ARBA00022751"/>
    </source>
</evidence>
<dbReference type="Gene3D" id="1.20.120.550">
    <property type="entry name" value="Membrane associated eicosanoid/glutathione metabolism-like domain"/>
    <property type="match status" value="1"/>
</dbReference>
<dbReference type="GO" id="GO:0008047">
    <property type="term" value="F:enzyme activator activity"/>
    <property type="evidence" value="ECO:0007669"/>
    <property type="project" value="InterPro"/>
</dbReference>
<protein>
    <submittedName>
        <fullName evidence="9">Microsomal glutathione S-transferase 2</fullName>
    </submittedName>
</protein>
<dbReference type="GO" id="GO:0005635">
    <property type="term" value="C:nuclear envelope"/>
    <property type="evidence" value="ECO:0007669"/>
    <property type="project" value="TreeGrafter"/>
</dbReference>
<keyword evidence="3" id="KW-0434">Leukotriene biosynthesis</keyword>
<dbReference type="InterPro" id="IPR050997">
    <property type="entry name" value="MAPEG"/>
</dbReference>
<dbReference type="AlphaFoldDB" id="A0AAD8GJA0"/>
<proteinExistence type="predicted"/>
<dbReference type="GO" id="GO:0004602">
    <property type="term" value="F:glutathione peroxidase activity"/>
    <property type="evidence" value="ECO:0007669"/>
    <property type="project" value="TreeGrafter"/>
</dbReference>
<dbReference type="PANTHER" id="PTHR10250">
    <property type="entry name" value="MICROSOMAL GLUTATHIONE S-TRANSFERASE"/>
    <property type="match status" value="1"/>
</dbReference>
<dbReference type="InterPro" id="IPR023352">
    <property type="entry name" value="MAPEG-like_dom_sf"/>
</dbReference>
<evidence type="ECO:0000256" key="5">
    <source>
        <dbReference type="ARBA" id="ARBA00022989"/>
    </source>
</evidence>
<keyword evidence="5 7" id="KW-1133">Transmembrane helix</keyword>
<dbReference type="GO" id="GO:0004364">
    <property type="term" value="F:glutathione transferase activity"/>
    <property type="evidence" value="ECO:0007669"/>
    <property type="project" value="TreeGrafter"/>
</dbReference>
<name>A0AAD8GJA0_ACIOX</name>
<feature type="transmembrane region" description="Helical" evidence="7">
    <location>
        <begin position="108"/>
        <end position="131"/>
    </location>
</feature>
<organism evidence="9 10">
    <name type="scientific">Acipenser oxyrinchus oxyrinchus</name>
    <dbReference type="NCBI Taxonomy" id="40147"/>
    <lineage>
        <taxon>Eukaryota</taxon>
        <taxon>Metazoa</taxon>
        <taxon>Chordata</taxon>
        <taxon>Craniata</taxon>
        <taxon>Vertebrata</taxon>
        <taxon>Euteleostomi</taxon>
        <taxon>Actinopterygii</taxon>
        <taxon>Chondrostei</taxon>
        <taxon>Acipenseriformes</taxon>
        <taxon>Acipenseridae</taxon>
        <taxon>Acipenser</taxon>
    </lineage>
</organism>
<dbReference type="PRINTS" id="PR00488">
    <property type="entry name" value="5LPOXGNASEAP"/>
</dbReference>
<accession>A0AAD8GJA0</accession>
<feature type="transmembrane region" description="Helical" evidence="7">
    <location>
        <begin position="65"/>
        <end position="88"/>
    </location>
</feature>
<keyword evidence="10" id="KW-1185">Reference proteome</keyword>
<comment type="caution">
    <text evidence="9">The sequence shown here is derived from an EMBL/GenBank/DDBJ whole genome shotgun (WGS) entry which is preliminary data.</text>
</comment>
<reference evidence="9" key="1">
    <citation type="submission" date="2022-02" db="EMBL/GenBank/DDBJ databases">
        <title>Atlantic sturgeon de novo genome assembly.</title>
        <authorList>
            <person name="Stock M."/>
            <person name="Klopp C."/>
            <person name="Guiguen Y."/>
            <person name="Cabau C."/>
            <person name="Parinello H."/>
            <person name="Santidrian Yebra-Pimentel E."/>
            <person name="Kuhl H."/>
            <person name="Dirks R.P."/>
            <person name="Guessner J."/>
            <person name="Wuertz S."/>
            <person name="Du K."/>
            <person name="Schartl M."/>
        </authorList>
    </citation>
    <scope>NUCLEOTIDE SEQUENCE</scope>
    <source>
        <strain evidence="9">STURGEONOMICS-FGT-2020</strain>
        <tissue evidence="9">Whole blood</tissue>
    </source>
</reference>
<sequence>MAALPVLLAAVSLLSALQLGFFARRVGVSRMKHRVMPPATNGPPEFERTFRAHQNCLEFYPLFQVVLWTAGVFFNEVIAVVFGLAYLFGRHVYFFGYQRATKERLPGFYLCLVLLLTLTGLGAAGILNGILDEYFDIDLPKKIFRW</sequence>
<evidence type="ECO:0000256" key="1">
    <source>
        <dbReference type="ARBA" id="ARBA00004477"/>
    </source>
</evidence>
<dbReference type="GO" id="GO:0005789">
    <property type="term" value="C:endoplasmic reticulum membrane"/>
    <property type="evidence" value="ECO:0007669"/>
    <property type="project" value="UniProtKB-SubCell"/>
</dbReference>
<evidence type="ECO:0000256" key="4">
    <source>
        <dbReference type="ARBA" id="ARBA00022824"/>
    </source>
</evidence>
<evidence type="ECO:0000256" key="8">
    <source>
        <dbReference type="SAM" id="SignalP"/>
    </source>
</evidence>
<dbReference type="SUPFAM" id="SSF161084">
    <property type="entry name" value="MAPEG domain-like"/>
    <property type="match status" value="1"/>
</dbReference>
<dbReference type="EMBL" id="JAGXEW010000001">
    <property type="protein sequence ID" value="KAK1175486.1"/>
    <property type="molecule type" value="Genomic_DNA"/>
</dbReference>
<keyword evidence="2 7" id="KW-0812">Transmembrane</keyword>
<keyword evidence="6 7" id="KW-0472">Membrane</keyword>
<dbReference type="Proteomes" id="UP001230051">
    <property type="component" value="Unassembled WGS sequence"/>
</dbReference>
<dbReference type="GO" id="GO:0019370">
    <property type="term" value="P:leukotriene biosynthetic process"/>
    <property type="evidence" value="ECO:0007669"/>
    <property type="project" value="UniProtKB-KW"/>
</dbReference>
<evidence type="ECO:0000313" key="10">
    <source>
        <dbReference type="Proteomes" id="UP001230051"/>
    </source>
</evidence>
<dbReference type="Pfam" id="PF01124">
    <property type="entry name" value="MAPEG"/>
    <property type="match status" value="1"/>
</dbReference>
<keyword evidence="4" id="KW-0256">Endoplasmic reticulum</keyword>
<evidence type="ECO:0000313" key="9">
    <source>
        <dbReference type="EMBL" id="KAK1175486.1"/>
    </source>
</evidence>
<comment type="subcellular location">
    <subcellularLocation>
        <location evidence="1">Endoplasmic reticulum membrane</location>
        <topology evidence="1">Multi-pass membrane protein</topology>
    </subcellularLocation>
</comment>
<dbReference type="FunFam" id="1.20.120.550:FF:000003">
    <property type="entry name" value="Leukotriene C4 synthase"/>
    <property type="match status" value="1"/>
</dbReference>
<dbReference type="PANTHER" id="PTHR10250:SF13">
    <property type="entry name" value="MICROSOMAL GLUTATHIONE S-TRANSFERASE 2"/>
    <property type="match status" value="1"/>
</dbReference>
<dbReference type="InterPro" id="IPR001129">
    <property type="entry name" value="Membr-assoc_MAPEG"/>
</dbReference>
<dbReference type="GO" id="GO:0004464">
    <property type="term" value="F:leukotriene-C4 synthase activity"/>
    <property type="evidence" value="ECO:0007669"/>
    <property type="project" value="TreeGrafter"/>
</dbReference>